<dbReference type="SUPFAM" id="SSF158682">
    <property type="entry name" value="TerB-like"/>
    <property type="match status" value="1"/>
</dbReference>
<dbReference type="KEGG" id="lmat:92516051"/>
<feature type="region of interest" description="Disordered" evidence="1">
    <location>
        <begin position="136"/>
        <end position="163"/>
    </location>
</feature>
<evidence type="ECO:0000313" key="3">
    <source>
        <dbReference type="Proteomes" id="UP000673552"/>
    </source>
</evidence>
<dbReference type="Gene3D" id="1.10.3680.10">
    <property type="entry name" value="TerB-like"/>
    <property type="match status" value="1"/>
</dbReference>
<dbReference type="Proteomes" id="UP000673552">
    <property type="component" value="Unassembled WGS sequence"/>
</dbReference>
<sequence>MLARSRVTRSRRYTPVVGCAFLVETLYGSKYSANLGLYNMPYVYVKTLLLCASGSGLTSREGSYIHGLVELLLPSKVSQDNLTKLELLQFVDAIPMDRYAGGNDEFEVADGEEAEEQATLALLSCSSGYAAAAATQAGPSASSSTSPHGERRAGGRARQDCSDEGCRGSIGDLAYDGEGDGPLACLGSRSAAARSRATEAEDDAAAVESIMSFVSAAAFPSSIARVLIYDAVCTCVADGLYGAKEKERVALVSSHIGLSSAVRDQIEKLALQERAISNRKRRLLRLHPFRSNTMPKWEERCLRAFRGLGDAGRNSTPPERERGGAGTAKGSDGGDHHHEAEDEAGMLAAEETMQVEAAKTLLRRARARRLTKRYAGI</sequence>
<reference evidence="3" key="1">
    <citation type="journal article" date="2021" name="Microbiol. Resour. Announc.">
        <title>LGAAP: Leishmaniinae Genome Assembly and Annotation Pipeline.</title>
        <authorList>
            <person name="Almutairi H."/>
            <person name="Urbaniak M.D."/>
            <person name="Bates M.D."/>
            <person name="Jariyapan N."/>
            <person name="Kwakye-Nuako G."/>
            <person name="Thomaz-Soccol V."/>
            <person name="Al-Salem W.S."/>
            <person name="Dillon R.J."/>
            <person name="Bates P.A."/>
            <person name="Gatherer D."/>
        </authorList>
    </citation>
    <scope>NUCLEOTIDE SEQUENCE [LARGE SCALE GENOMIC DNA]</scope>
</reference>
<protein>
    <submittedName>
        <fullName evidence="2">Uncharacterized protein</fullName>
    </submittedName>
</protein>
<feature type="compositionally biased region" description="Basic and acidic residues" evidence="1">
    <location>
        <begin position="148"/>
        <end position="163"/>
    </location>
</feature>
<evidence type="ECO:0000256" key="1">
    <source>
        <dbReference type="SAM" id="MobiDB-lite"/>
    </source>
</evidence>
<dbReference type="InterPro" id="IPR029024">
    <property type="entry name" value="TerB-like"/>
</dbReference>
<dbReference type="GeneID" id="92516051"/>
<dbReference type="RefSeq" id="XP_067178644.1">
    <property type="nucleotide sequence ID" value="XM_067323539.1"/>
</dbReference>
<dbReference type="EMBL" id="JAFEUZ010000023">
    <property type="protein sequence ID" value="KAG5478703.1"/>
    <property type="molecule type" value="Genomic_DNA"/>
</dbReference>
<organism evidence="2 3">
    <name type="scientific">Leishmania martiniquensis</name>
    <dbReference type="NCBI Taxonomy" id="1580590"/>
    <lineage>
        <taxon>Eukaryota</taxon>
        <taxon>Discoba</taxon>
        <taxon>Euglenozoa</taxon>
        <taxon>Kinetoplastea</taxon>
        <taxon>Metakinetoplastina</taxon>
        <taxon>Trypanosomatida</taxon>
        <taxon>Trypanosomatidae</taxon>
        <taxon>Leishmaniinae</taxon>
        <taxon>Leishmania</taxon>
    </lineage>
</organism>
<evidence type="ECO:0000313" key="2">
    <source>
        <dbReference type="EMBL" id="KAG5478703.1"/>
    </source>
</evidence>
<dbReference type="OrthoDB" id="266799at2759"/>
<proteinExistence type="predicted"/>
<feature type="region of interest" description="Disordered" evidence="1">
    <location>
        <begin position="308"/>
        <end position="348"/>
    </location>
</feature>
<gene>
    <name evidence="2" type="ORF">LSCM1_06107</name>
</gene>
<keyword evidence="3" id="KW-1185">Reference proteome</keyword>
<feature type="compositionally biased region" description="Low complexity" evidence="1">
    <location>
        <begin position="136"/>
        <end position="147"/>
    </location>
</feature>
<comment type="caution">
    <text evidence="2">The sequence shown here is derived from an EMBL/GenBank/DDBJ whole genome shotgun (WGS) entry which is preliminary data.</text>
</comment>
<dbReference type="AlphaFoldDB" id="A0A836KUJ0"/>
<reference evidence="3" key="2">
    <citation type="journal article" date="2021" name="Sci. Data">
        <title>Chromosome-scale genome sequencing, assembly and annotation of six genomes from subfamily Leishmaniinae.</title>
        <authorList>
            <person name="Almutairi H."/>
            <person name="Urbaniak M.D."/>
            <person name="Bates M.D."/>
            <person name="Jariyapan N."/>
            <person name="Kwakye-Nuako G."/>
            <person name="Thomaz Soccol V."/>
            <person name="Al-Salem W.S."/>
            <person name="Dillon R.J."/>
            <person name="Bates P.A."/>
            <person name="Gatherer D."/>
        </authorList>
    </citation>
    <scope>NUCLEOTIDE SEQUENCE [LARGE SCALE GENOMIC DNA]</scope>
</reference>
<name>A0A836KUJ0_9TRYP</name>
<accession>A0A836KUJ0</accession>
<dbReference type="SMR" id="A0A836KUJ0"/>